<evidence type="ECO:0000313" key="1">
    <source>
        <dbReference type="EMBL" id="KAG2508756.1"/>
    </source>
</evidence>
<gene>
    <name evidence="1" type="ORF">JM16_008684</name>
</gene>
<reference evidence="1" key="2">
    <citation type="submission" date="2020-06" db="EMBL/GenBank/DDBJ databases">
        <authorList>
            <person name="Studholme D.J."/>
        </authorList>
    </citation>
    <scope>NUCLEOTIDE SEQUENCE</scope>
    <source>
        <strain evidence="1">NZFS 2646</strain>
    </source>
</reference>
<dbReference type="EMBL" id="JPWV03000541">
    <property type="protein sequence ID" value="KAG2508756.1"/>
    <property type="molecule type" value="Genomic_DNA"/>
</dbReference>
<sequence>MDKCPTNYDRNDLTNTCWTECPLTYPVECGMSCIQQNNDCGREGLAKASAVAMSTLSMATFGVFGELAKLGKTVTRAVRCTNSMLTVIRGVIRITRSQLIQDPETSQEKLLLLLYQSNTFVTDTPIAIYACMGKTVPPNLRMTQGLLTTSNVLLSQILGHRDDIISSWDKFKAFLKGANFTEAAEEITEGEISNLE</sequence>
<comment type="caution">
    <text evidence="1">The sequence shown here is derived from an EMBL/GenBank/DDBJ whole genome shotgun (WGS) entry which is preliminary data.</text>
</comment>
<dbReference type="Proteomes" id="UP000785171">
    <property type="component" value="Unassembled WGS sequence"/>
</dbReference>
<organism evidence="1 2">
    <name type="scientific">Phytophthora kernoviae</name>
    <dbReference type="NCBI Taxonomy" id="325452"/>
    <lineage>
        <taxon>Eukaryota</taxon>
        <taxon>Sar</taxon>
        <taxon>Stramenopiles</taxon>
        <taxon>Oomycota</taxon>
        <taxon>Peronosporomycetes</taxon>
        <taxon>Peronosporales</taxon>
        <taxon>Peronosporaceae</taxon>
        <taxon>Phytophthora</taxon>
    </lineage>
</organism>
<protein>
    <submittedName>
        <fullName evidence="1">Uncharacterized protein</fullName>
    </submittedName>
</protein>
<name>A0A8T0LKH5_9STRA</name>
<feature type="non-terminal residue" evidence="1">
    <location>
        <position position="196"/>
    </location>
</feature>
<reference evidence="1" key="1">
    <citation type="journal article" date="2015" name="Genom Data">
        <title>Genome sequences of six Phytophthora species associated with forests in New Zealand.</title>
        <authorList>
            <person name="Studholme D.J."/>
            <person name="McDougal R.L."/>
            <person name="Sambles C."/>
            <person name="Hansen E."/>
            <person name="Hardy G."/>
            <person name="Grant M."/>
            <person name="Ganley R.J."/>
            <person name="Williams N.M."/>
        </authorList>
    </citation>
    <scope>NUCLEOTIDE SEQUENCE</scope>
    <source>
        <strain evidence="1">NZFS 2646</strain>
    </source>
</reference>
<evidence type="ECO:0000313" key="2">
    <source>
        <dbReference type="Proteomes" id="UP000785171"/>
    </source>
</evidence>
<dbReference type="AlphaFoldDB" id="A0A8T0LKH5"/>
<proteinExistence type="predicted"/>
<accession>A0A8T0LKH5</accession>